<evidence type="ECO:0000313" key="3">
    <source>
        <dbReference type="EMBL" id="KAK9918315.1"/>
    </source>
</evidence>
<gene>
    <name evidence="3" type="ORF">WJX75_003127</name>
</gene>
<sequence>MTDRRRASAMRGSRSLTILAATCLCLGTMHLASAVERNPNDRNLPALPGVLGLPALPEINGRSFASENMQPVLDALPTFAPAPSIAQRVSEVTNTASSTVTEAGNAVAGGIQSAQQAVAPAVQSVSTALGPISQIRSAVGAALAPGLATQPPALAPRPSNIIVALDGEDIAAAPETEPPPDPVLPPMPEPLPQLPLVLPPAPEDGLSFGAAAPSPSSRLNEALHVLDTQETPAVIAPAPVSVEYPNSDTVVIRLPRPSEPSSLQARPLGLPATLPRGLPKPAGQARKLMEAAAPAPAPQADGPRGLPALPSGPEVAVLQDAQRPYKAFYKALPVISNAGRHLLQQPQPVPQPRPQQPGPGQPQVQSFQQQPQPQPQPAPVLNTGQPAVSFHPELLIDQNTKELQLTGGTFSFAGKEISLPSIPVAFPAIPALNTLSAVFPDMDLGDGAAPAPAPLADIRASEAAAYEAAQASKPAPILIDNPLTRAFSGIIAGRRLQQASGGAQEPRGLPSLPAVPDLGLPSMPEIALPANPDALLAPIPAPRPQGPAAAQAAEAARPYTAFYNVLPVLGKASGRKLSQAQQAAAMTGYHNPKPLITVEPHLLVDQKNEKSLLQGGDVVFANGARIPLPGGIPLPTTGLWHQLLDIPQGTVVDGPVPAPFLAPAMPKTAAPGGDVVFANGARIPLPGGIPLPTTGLWHQLLDIPQGTVVDGPVPAPFLAPAMPKTAAPGGDVVFANGARIPLPGGIPLPTTGLWHQLLDIPQGTVVDGPVPAPFLAPAMPKTAAPGGDVVFANGARIPLPGGIPLPTTGLWHQLLDIPQGTAVDGPIPAPFLAPALPKVPAPAAAPIPAADENTPLSFLIKGITALANSGRRLSAQKAQQTADEPERPGPRQSPAPGVTLSLALRGETKDSFAPKEEAFLAQLAAALEVPLEAVGVVRTQLKSARSAESHIRIARHLASQAQAKEDAGDLVVTFSVDTAEPEAAAAALEAALGSGGRLTAALADAAAVHVAADSLRVVPPAADA</sequence>
<feature type="region of interest" description="Disordered" evidence="1">
    <location>
        <begin position="344"/>
        <end position="385"/>
    </location>
</feature>
<evidence type="ECO:0000256" key="2">
    <source>
        <dbReference type="SAM" id="SignalP"/>
    </source>
</evidence>
<evidence type="ECO:0000256" key="1">
    <source>
        <dbReference type="SAM" id="MobiDB-lite"/>
    </source>
</evidence>
<keyword evidence="4" id="KW-1185">Reference proteome</keyword>
<comment type="caution">
    <text evidence="3">The sequence shown here is derived from an EMBL/GenBank/DDBJ whole genome shotgun (WGS) entry which is preliminary data.</text>
</comment>
<keyword evidence="2" id="KW-0732">Signal</keyword>
<feature type="compositionally biased region" description="Pro residues" evidence="1">
    <location>
        <begin position="347"/>
        <end position="360"/>
    </location>
</feature>
<evidence type="ECO:0000313" key="4">
    <source>
        <dbReference type="Proteomes" id="UP001491310"/>
    </source>
</evidence>
<protein>
    <submittedName>
        <fullName evidence="3">Uncharacterized protein</fullName>
    </submittedName>
</protein>
<feature type="region of interest" description="Disordered" evidence="1">
    <location>
        <begin position="256"/>
        <end position="311"/>
    </location>
</feature>
<accession>A0ABR2Z2X2</accession>
<reference evidence="3 4" key="1">
    <citation type="journal article" date="2024" name="Nat. Commun.">
        <title>Phylogenomics reveals the evolutionary origins of lichenization in chlorophyte algae.</title>
        <authorList>
            <person name="Puginier C."/>
            <person name="Libourel C."/>
            <person name="Otte J."/>
            <person name="Skaloud P."/>
            <person name="Haon M."/>
            <person name="Grisel S."/>
            <person name="Petersen M."/>
            <person name="Berrin J.G."/>
            <person name="Delaux P.M."/>
            <person name="Dal Grande F."/>
            <person name="Keller J."/>
        </authorList>
    </citation>
    <scope>NUCLEOTIDE SEQUENCE [LARGE SCALE GENOMIC DNA]</scope>
    <source>
        <strain evidence="3 4">SAG 216-7</strain>
    </source>
</reference>
<dbReference type="EMBL" id="JALJOT010000001">
    <property type="protein sequence ID" value="KAK9918315.1"/>
    <property type="molecule type" value="Genomic_DNA"/>
</dbReference>
<dbReference type="Proteomes" id="UP001491310">
    <property type="component" value="Unassembled WGS sequence"/>
</dbReference>
<name>A0ABR2Z2X2_9CHLO</name>
<proteinExistence type="predicted"/>
<organism evidence="3 4">
    <name type="scientific">Coccomyxa subellipsoidea</name>
    <dbReference type="NCBI Taxonomy" id="248742"/>
    <lineage>
        <taxon>Eukaryota</taxon>
        <taxon>Viridiplantae</taxon>
        <taxon>Chlorophyta</taxon>
        <taxon>core chlorophytes</taxon>
        <taxon>Trebouxiophyceae</taxon>
        <taxon>Trebouxiophyceae incertae sedis</taxon>
        <taxon>Coccomyxaceae</taxon>
        <taxon>Coccomyxa</taxon>
    </lineage>
</organism>
<feature type="compositionally biased region" description="Low complexity" evidence="1">
    <location>
        <begin position="361"/>
        <end position="371"/>
    </location>
</feature>
<feature type="region of interest" description="Disordered" evidence="1">
    <location>
        <begin position="871"/>
        <end position="898"/>
    </location>
</feature>
<feature type="chain" id="PRO_5047049342" evidence="2">
    <location>
        <begin position="35"/>
        <end position="1024"/>
    </location>
</feature>
<feature type="signal peptide" evidence="2">
    <location>
        <begin position="1"/>
        <end position="34"/>
    </location>
</feature>
<feature type="compositionally biased region" description="Low complexity" evidence="1">
    <location>
        <begin position="291"/>
        <end position="300"/>
    </location>
</feature>